<dbReference type="PROSITE" id="PS50929">
    <property type="entry name" value="ABC_TM1F"/>
    <property type="match status" value="2"/>
</dbReference>
<dbReference type="GO" id="GO:0090374">
    <property type="term" value="P:oligopeptide export from mitochondrion"/>
    <property type="evidence" value="ECO:0007669"/>
    <property type="project" value="TreeGrafter"/>
</dbReference>
<evidence type="ECO:0000256" key="1">
    <source>
        <dbReference type="ARBA" id="ARBA00004141"/>
    </source>
</evidence>
<reference evidence="16" key="1">
    <citation type="journal article" date="2023" name="Mol. Phylogenet. Evol.">
        <title>Genome-scale phylogeny and comparative genomics of the fungal order Sordariales.</title>
        <authorList>
            <person name="Hensen N."/>
            <person name="Bonometti L."/>
            <person name="Westerberg I."/>
            <person name="Brannstrom I.O."/>
            <person name="Guillou S."/>
            <person name="Cros-Aarteil S."/>
            <person name="Calhoun S."/>
            <person name="Haridas S."/>
            <person name="Kuo A."/>
            <person name="Mondo S."/>
            <person name="Pangilinan J."/>
            <person name="Riley R."/>
            <person name="LaButti K."/>
            <person name="Andreopoulos B."/>
            <person name="Lipzen A."/>
            <person name="Chen C."/>
            <person name="Yan M."/>
            <person name="Daum C."/>
            <person name="Ng V."/>
            <person name="Clum A."/>
            <person name="Steindorff A."/>
            <person name="Ohm R.A."/>
            <person name="Martin F."/>
            <person name="Silar P."/>
            <person name="Natvig D.O."/>
            <person name="Lalanne C."/>
            <person name="Gautier V."/>
            <person name="Ament-Velasquez S.L."/>
            <person name="Kruys A."/>
            <person name="Hutchinson M.I."/>
            <person name="Powell A.J."/>
            <person name="Barry K."/>
            <person name="Miller A.N."/>
            <person name="Grigoriev I.V."/>
            <person name="Debuchy R."/>
            <person name="Gladieux P."/>
            <person name="Hiltunen Thoren M."/>
            <person name="Johannesson H."/>
        </authorList>
    </citation>
    <scope>NUCLEOTIDE SEQUENCE</scope>
    <source>
        <strain evidence="16">PSN324</strain>
    </source>
</reference>
<comment type="caution">
    <text evidence="16">The sequence shown here is derived from an EMBL/GenBank/DDBJ whole genome shotgun (WGS) entry which is preliminary data.</text>
</comment>
<comment type="subcellular location">
    <subcellularLocation>
        <location evidence="2">Endomembrane system</location>
    </subcellularLocation>
    <subcellularLocation>
        <location evidence="1">Membrane</location>
        <topology evidence="1">Multi-pass membrane protein</topology>
    </subcellularLocation>
</comment>
<evidence type="ECO:0000256" key="2">
    <source>
        <dbReference type="ARBA" id="ARBA00004308"/>
    </source>
</evidence>
<evidence type="ECO:0000259" key="15">
    <source>
        <dbReference type="PROSITE" id="PS50929"/>
    </source>
</evidence>
<keyword evidence="5 13" id="KW-0812">Transmembrane</keyword>
<dbReference type="Gene3D" id="1.20.1560.10">
    <property type="entry name" value="ABC transporter type 1, transmembrane domain"/>
    <property type="match status" value="1"/>
</dbReference>
<feature type="domain" description="ABC transporter" evidence="14">
    <location>
        <begin position="1040"/>
        <end position="1287"/>
    </location>
</feature>
<dbReference type="Proteomes" id="UP001321749">
    <property type="component" value="Unassembled WGS sequence"/>
</dbReference>
<evidence type="ECO:0000256" key="9">
    <source>
        <dbReference type="ARBA" id="ARBA00022989"/>
    </source>
</evidence>
<dbReference type="FunFam" id="3.40.50.300:FF:001530">
    <property type="entry name" value="ABC multidrug transporter (Eurofung)"/>
    <property type="match status" value="1"/>
</dbReference>
<dbReference type="GO" id="GO:0016887">
    <property type="term" value="F:ATP hydrolysis activity"/>
    <property type="evidence" value="ECO:0007669"/>
    <property type="project" value="InterPro"/>
</dbReference>
<keyword evidence="7" id="KW-0547">Nucleotide-binding</keyword>
<feature type="domain" description="ABC transporter" evidence="14">
    <location>
        <begin position="391"/>
        <end position="636"/>
    </location>
</feature>
<dbReference type="EMBL" id="MU865012">
    <property type="protein sequence ID" value="KAK4460454.1"/>
    <property type="molecule type" value="Genomic_DNA"/>
</dbReference>
<evidence type="ECO:0000256" key="11">
    <source>
        <dbReference type="ARBA" id="ARBA00023180"/>
    </source>
</evidence>
<keyword evidence="10 13" id="KW-0472">Membrane</keyword>
<feature type="transmembrane region" description="Helical" evidence="13">
    <location>
        <begin position="214"/>
        <end position="233"/>
    </location>
</feature>
<keyword evidence="8" id="KW-0067">ATP-binding</keyword>
<evidence type="ECO:0000256" key="10">
    <source>
        <dbReference type="ARBA" id="ARBA00023136"/>
    </source>
</evidence>
<feature type="domain" description="ABC transmembrane type-1" evidence="15">
    <location>
        <begin position="718"/>
        <end position="1005"/>
    </location>
</feature>
<evidence type="ECO:0000256" key="4">
    <source>
        <dbReference type="ARBA" id="ARBA00022448"/>
    </source>
</evidence>
<gene>
    <name evidence="16" type="ORF">QBC42DRAFT_105982</name>
</gene>
<dbReference type="CDD" id="cd18577">
    <property type="entry name" value="ABC_6TM_Pgp_ABCB1_D1_like"/>
    <property type="match status" value="1"/>
</dbReference>
<feature type="transmembrane region" description="Helical" evidence="13">
    <location>
        <begin position="837"/>
        <end position="855"/>
    </location>
</feature>
<dbReference type="Pfam" id="PF00005">
    <property type="entry name" value="ABC_tran"/>
    <property type="match status" value="2"/>
</dbReference>
<dbReference type="GO" id="GO:0005524">
    <property type="term" value="F:ATP binding"/>
    <property type="evidence" value="ECO:0007669"/>
    <property type="project" value="UniProtKB-KW"/>
</dbReference>
<dbReference type="InterPro" id="IPR017871">
    <property type="entry name" value="ABC_transporter-like_CS"/>
</dbReference>
<keyword evidence="9 13" id="KW-1133">Transmembrane helix</keyword>
<dbReference type="Pfam" id="PF00664">
    <property type="entry name" value="ABC_membrane"/>
    <property type="match status" value="2"/>
</dbReference>
<evidence type="ECO:0000256" key="3">
    <source>
        <dbReference type="ARBA" id="ARBA00007577"/>
    </source>
</evidence>
<feature type="transmembrane region" description="Helical" evidence="13">
    <location>
        <begin position="976"/>
        <end position="999"/>
    </location>
</feature>
<protein>
    <submittedName>
        <fullName evidence="16">Leptomycin B resistance protein pmd1</fullName>
    </submittedName>
</protein>
<name>A0AAV9HKG2_9PEZI</name>
<sequence>MAIKAAAVATDGDTEAEKSRTQSLKDEKTTPTPQDPTETEKQDESGNPYFRIFKFAGTYEYSLQAVAIVAAIASGAGIALQNLIFGRFVTVITDYVSEVSDKHAFMDDVSQLALYFVYLGIGRYVLSYIYNVILTYVAYRIVRNIRREYLRAALSQEVAYFDFGTGGSIATQATSNGRLIQGGISEKLGLTFQGLSAFFTAFVVAFVTNWKLTLITLCVAPATIIVMSVIAAIEAGYETKILEIYAQANSFSEGVLSSARTVQAFGMRERLVTKFEAYLNDAATWGAKISPMLGLLFSTEYTIIYLGFALAFWQGVKMLARGEITEAGDVFTVLLSVVIAALNITLLAPYAIDFSRSATAAGQLFKLIDRQSAIDPFDESGDRPDEVTGLVELEDVTFSYPTRPNVPVLQNFTLQVPAGKVTALVGQSGSGKSTIVGLIERWYSPASGTIKLDGRPIDKLNLNWLRKNVRLVQQEPVLFRGTVFDNIAHGLVGTPWENAPKDEQMIRVQEAAKMAFAHDFISQLPNGYDTEIGQRGSLLSGGQKQRVAIARSVISQPKVLLLDEATSALDPHAEGIVQQALDKAAVGRTTIVIAHKLATIRKADNIVVMSKGRIVEQGTHEGLIAQNGAYARLVRVQDLSVAAGEGSGESSNHVEGAADDKGHDLDVTKTMTRYPTQDQARLEAQLNRDSFDNHKNLGLVATVGRLIKETPEMKWWYLLIFVACFGAAAGFPAQAILSARMMDVFTLQGQAMIDKGEFYAKMFIVLAGGIFVIYFALGWAGNTMSQHLQRKLRRQVFNDMLRQDIQFFDRPENSTGALASRVDSDPQGVFELMGMNIGLILISVINVTACSALAIAHSWKLGLVVVFGGLPPLALSGWFKIRLDMALDRNVSKRHSTSASIASEAVTAIRTISSLALEDKVLDRYTAELDHAVAGSVKPLSIIMICFAFTQGIEYWFMALGFWYGCSLVADGQTTMYNFFVAFMGVFFSGQAASQFFAFSTSVTKGKNAANYIFWLNKLQATVRETPENRDNSPKSGGPIELEHVRFSYPLRPDAMVLRGIDLEIQKGQFIAVVGASGCGKSTIVSLLERFYDPSTGTVRIASDSVASLNPRHYRGIVSLVQQEPTLFQGSIRENISLGIDESEETSLADSEKDKQIEAALRAANAWDFVCSLPDGLATSAGSNGTQLSGGQRQRIAIARALVRNPRVLLLDEATSALDSESEKIVQNALAEAAKDGDRITVAVAHRLSTIKDADLICVFHGGKIVEMGTHGELVAQGGMYRGMCEAQNLD</sequence>
<dbReference type="GO" id="GO:0012505">
    <property type="term" value="C:endomembrane system"/>
    <property type="evidence" value="ECO:0007669"/>
    <property type="project" value="UniProtKB-SubCell"/>
</dbReference>
<evidence type="ECO:0000256" key="6">
    <source>
        <dbReference type="ARBA" id="ARBA00022737"/>
    </source>
</evidence>
<dbReference type="CDD" id="cd03249">
    <property type="entry name" value="ABC_MTABC3_MDL1_MDL2"/>
    <property type="match status" value="2"/>
</dbReference>
<dbReference type="FunFam" id="3.40.50.300:FF:000913">
    <property type="entry name" value="ABC multidrug transporter SitT"/>
    <property type="match status" value="1"/>
</dbReference>
<dbReference type="SUPFAM" id="SSF52540">
    <property type="entry name" value="P-loop containing nucleoside triphosphate hydrolases"/>
    <property type="match status" value="2"/>
</dbReference>
<reference evidence="16" key="2">
    <citation type="submission" date="2023-06" db="EMBL/GenBank/DDBJ databases">
        <authorList>
            <consortium name="Lawrence Berkeley National Laboratory"/>
            <person name="Mondo S.J."/>
            <person name="Hensen N."/>
            <person name="Bonometti L."/>
            <person name="Westerberg I."/>
            <person name="Brannstrom I.O."/>
            <person name="Guillou S."/>
            <person name="Cros-Aarteil S."/>
            <person name="Calhoun S."/>
            <person name="Haridas S."/>
            <person name="Kuo A."/>
            <person name="Pangilinan J."/>
            <person name="Riley R."/>
            <person name="Labutti K."/>
            <person name="Andreopoulos B."/>
            <person name="Lipzen A."/>
            <person name="Chen C."/>
            <person name="Yanf M."/>
            <person name="Daum C."/>
            <person name="Ng V."/>
            <person name="Clum A."/>
            <person name="Steindorff A."/>
            <person name="Ohm R."/>
            <person name="Martin F."/>
            <person name="Silar P."/>
            <person name="Natvig D."/>
            <person name="Lalanne C."/>
            <person name="Gautier V."/>
            <person name="Ament-Velasquez S.L."/>
            <person name="Kruys A."/>
            <person name="Hutchinson M.I."/>
            <person name="Powell A.J."/>
            <person name="Barry K."/>
            <person name="Miller A.N."/>
            <person name="Grigoriev I.V."/>
            <person name="Debuchy R."/>
            <person name="Gladieux P."/>
            <person name="Thoren M.H."/>
            <person name="Johannesson H."/>
        </authorList>
    </citation>
    <scope>NUCLEOTIDE SEQUENCE</scope>
    <source>
        <strain evidence="16">PSN324</strain>
    </source>
</reference>
<feature type="transmembrane region" description="Helical" evidence="13">
    <location>
        <begin position="942"/>
        <end position="964"/>
    </location>
</feature>
<dbReference type="PANTHER" id="PTHR43394:SF11">
    <property type="entry name" value="ATP-BINDING CASSETTE TRANSPORTER"/>
    <property type="match status" value="1"/>
</dbReference>
<dbReference type="PROSITE" id="PS00211">
    <property type="entry name" value="ABC_TRANSPORTER_1"/>
    <property type="match status" value="2"/>
</dbReference>
<organism evidence="16 17">
    <name type="scientific">Cladorrhinum samala</name>
    <dbReference type="NCBI Taxonomy" id="585594"/>
    <lineage>
        <taxon>Eukaryota</taxon>
        <taxon>Fungi</taxon>
        <taxon>Dikarya</taxon>
        <taxon>Ascomycota</taxon>
        <taxon>Pezizomycotina</taxon>
        <taxon>Sordariomycetes</taxon>
        <taxon>Sordariomycetidae</taxon>
        <taxon>Sordariales</taxon>
        <taxon>Podosporaceae</taxon>
        <taxon>Cladorrhinum</taxon>
    </lineage>
</organism>
<feature type="transmembrane region" description="Helical" evidence="13">
    <location>
        <begin position="333"/>
        <end position="352"/>
    </location>
</feature>
<evidence type="ECO:0000256" key="12">
    <source>
        <dbReference type="SAM" id="MobiDB-lite"/>
    </source>
</evidence>
<dbReference type="SMART" id="SM00382">
    <property type="entry name" value="AAA"/>
    <property type="match status" value="2"/>
</dbReference>
<evidence type="ECO:0000313" key="16">
    <source>
        <dbReference type="EMBL" id="KAK4460454.1"/>
    </source>
</evidence>
<feature type="transmembrane region" description="Helical" evidence="13">
    <location>
        <begin position="715"/>
        <end position="738"/>
    </location>
</feature>
<evidence type="ECO:0000256" key="5">
    <source>
        <dbReference type="ARBA" id="ARBA00022692"/>
    </source>
</evidence>
<dbReference type="PROSITE" id="PS50893">
    <property type="entry name" value="ABC_TRANSPORTER_2"/>
    <property type="match status" value="2"/>
</dbReference>
<feature type="compositionally biased region" description="Basic and acidic residues" evidence="12">
    <location>
        <begin position="15"/>
        <end position="29"/>
    </location>
</feature>
<dbReference type="InterPro" id="IPR039421">
    <property type="entry name" value="Type_1_exporter"/>
</dbReference>
<feature type="transmembrane region" description="Helical" evidence="13">
    <location>
        <begin position="758"/>
        <end position="781"/>
    </location>
</feature>
<feature type="region of interest" description="Disordered" evidence="12">
    <location>
        <begin position="1"/>
        <end position="45"/>
    </location>
</feature>
<feature type="transmembrane region" description="Helical" evidence="13">
    <location>
        <begin position="188"/>
        <end position="208"/>
    </location>
</feature>
<dbReference type="InterPro" id="IPR036640">
    <property type="entry name" value="ABC1_TM_sf"/>
</dbReference>
<feature type="transmembrane region" description="Helical" evidence="13">
    <location>
        <begin position="293"/>
        <end position="313"/>
    </location>
</feature>
<accession>A0AAV9HKG2</accession>
<evidence type="ECO:0000259" key="14">
    <source>
        <dbReference type="PROSITE" id="PS50893"/>
    </source>
</evidence>
<evidence type="ECO:0000256" key="7">
    <source>
        <dbReference type="ARBA" id="ARBA00022741"/>
    </source>
</evidence>
<dbReference type="CDD" id="cd18578">
    <property type="entry name" value="ABC_6TM_Pgp_ABCB1_D2_like"/>
    <property type="match status" value="1"/>
</dbReference>
<evidence type="ECO:0000256" key="8">
    <source>
        <dbReference type="ARBA" id="ARBA00022840"/>
    </source>
</evidence>
<proteinExistence type="inferred from homology"/>
<feature type="domain" description="ABC transmembrane type-1" evidence="15">
    <location>
        <begin position="65"/>
        <end position="356"/>
    </location>
</feature>
<dbReference type="InterPro" id="IPR003439">
    <property type="entry name" value="ABC_transporter-like_ATP-bd"/>
</dbReference>
<keyword evidence="17" id="KW-1185">Reference proteome</keyword>
<evidence type="ECO:0000256" key="13">
    <source>
        <dbReference type="SAM" id="Phobius"/>
    </source>
</evidence>
<dbReference type="InterPro" id="IPR003593">
    <property type="entry name" value="AAA+_ATPase"/>
</dbReference>
<feature type="transmembrane region" description="Helical" evidence="13">
    <location>
        <begin position="115"/>
        <end position="139"/>
    </location>
</feature>
<keyword evidence="6" id="KW-0677">Repeat</keyword>
<comment type="similarity">
    <text evidence="3">Belongs to the ABC transporter superfamily. ABCB family. Multidrug resistance exporter (TC 3.A.1.201) subfamily.</text>
</comment>
<dbReference type="InterPro" id="IPR011527">
    <property type="entry name" value="ABC1_TM_dom"/>
</dbReference>
<dbReference type="FunFam" id="1.20.1560.10:FF:000057">
    <property type="entry name" value="ABC multidrug transporter SitT"/>
    <property type="match status" value="2"/>
</dbReference>
<dbReference type="SUPFAM" id="SSF90123">
    <property type="entry name" value="ABC transporter transmembrane region"/>
    <property type="match status" value="2"/>
</dbReference>
<dbReference type="GO" id="GO:0015421">
    <property type="term" value="F:ABC-type oligopeptide transporter activity"/>
    <property type="evidence" value="ECO:0007669"/>
    <property type="project" value="TreeGrafter"/>
</dbReference>
<feature type="transmembrane region" description="Helical" evidence="13">
    <location>
        <begin position="61"/>
        <end position="80"/>
    </location>
</feature>
<dbReference type="Gene3D" id="3.40.50.300">
    <property type="entry name" value="P-loop containing nucleotide triphosphate hydrolases"/>
    <property type="match status" value="2"/>
</dbReference>
<dbReference type="GO" id="GO:0005743">
    <property type="term" value="C:mitochondrial inner membrane"/>
    <property type="evidence" value="ECO:0007669"/>
    <property type="project" value="TreeGrafter"/>
</dbReference>
<keyword evidence="4" id="KW-0813">Transport</keyword>
<dbReference type="PANTHER" id="PTHR43394">
    <property type="entry name" value="ATP-DEPENDENT PERMEASE MDL1, MITOCHONDRIAL"/>
    <property type="match status" value="1"/>
</dbReference>
<evidence type="ECO:0000313" key="17">
    <source>
        <dbReference type="Proteomes" id="UP001321749"/>
    </source>
</evidence>
<keyword evidence="11" id="KW-0325">Glycoprotein</keyword>
<dbReference type="InterPro" id="IPR027417">
    <property type="entry name" value="P-loop_NTPase"/>
</dbReference>